<dbReference type="RefSeq" id="WP_167488539.1">
    <property type="nucleotide sequence ID" value="NZ_CP046173.1"/>
</dbReference>
<dbReference type="Proteomes" id="UP000500953">
    <property type="component" value="Chromosome"/>
</dbReference>
<dbReference type="AlphaFoldDB" id="A0A6G9Z769"/>
<protein>
    <recommendedName>
        <fullName evidence="3">MarR family transcriptional regulator</fullName>
    </recommendedName>
</protein>
<proteinExistence type="predicted"/>
<evidence type="ECO:0008006" key="3">
    <source>
        <dbReference type="Google" id="ProtNLM"/>
    </source>
</evidence>
<dbReference type="Gene3D" id="1.10.10.10">
    <property type="entry name" value="Winged helix-like DNA-binding domain superfamily/Winged helix DNA-binding domain"/>
    <property type="match status" value="1"/>
</dbReference>
<dbReference type="EMBL" id="CP046173">
    <property type="protein sequence ID" value="QIS21241.1"/>
    <property type="molecule type" value="Genomic_DNA"/>
</dbReference>
<organism evidence="1 2">
    <name type="scientific">Nocardia terpenica</name>
    <dbReference type="NCBI Taxonomy" id="455432"/>
    <lineage>
        <taxon>Bacteria</taxon>
        <taxon>Bacillati</taxon>
        <taxon>Actinomycetota</taxon>
        <taxon>Actinomycetes</taxon>
        <taxon>Mycobacteriales</taxon>
        <taxon>Nocardiaceae</taxon>
        <taxon>Nocardia</taxon>
    </lineage>
</organism>
<evidence type="ECO:0000313" key="1">
    <source>
        <dbReference type="EMBL" id="QIS21241.1"/>
    </source>
</evidence>
<dbReference type="SUPFAM" id="SSF46785">
    <property type="entry name" value="Winged helix' DNA-binding domain"/>
    <property type="match status" value="1"/>
</dbReference>
<dbReference type="InterPro" id="IPR036390">
    <property type="entry name" value="WH_DNA-bd_sf"/>
</dbReference>
<name>A0A6G9Z769_9NOCA</name>
<reference evidence="1 2" key="1">
    <citation type="journal article" date="2019" name="ACS Chem. Biol.">
        <title>Identification and Mobilization of a Cryptic Antibiotic Biosynthesis Gene Locus from a Human-Pathogenic Nocardia Isolate.</title>
        <authorList>
            <person name="Herisse M."/>
            <person name="Ishida K."/>
            <person name="Porter J.L."/>
            <person name="Howden B."/>
            <person name="Hertweck C."/>
            <person name="Stinear T.P."/>
            <person name="Pidot S.J."/>
        </authorList>
    </citation>
    <scope>NUCLEOTIDE SEQUENCE [LARGE SCALE GENOMIC DNA]</scope>
    <source>
        <strain evidence="1 2">AUSMDU00012715</strain>
    </source>
</reference>
<accession>A0A6G9Z769</accession>
<sequence length="96" mass="10344">MSRPRVVLGYTPAQQRNLHRLAEAGTAGLAMSVLAADESGRPLKGATGSSLKSLERQSLVEKQVGDETVWVITEKGRTVSEKIQARRAMHEQSASA</sequence>
<evidence type="ECO:0000313" key="2">
    <source>
        <dbReference type="Proteomes" id="UP000500953"/>
    </source>
</evidence>
<dbReference type="InterPro" id="IPR036388">
    <property type="entry name" value="WH-like_DNA-bd_sf"/>
</dbReference>
<gene>
    <name evidence="1" type="ORF">F6W96_25870</name>
</gene>